<keyword evidence="3" id="KW-0158">Chromosome</keyword>
<name>A0A834ZW91_TETSI</name>
<keyword evidence="5" id="KW-0498">Mitosis</keyword>
<feature type="coiled-coil region" evidence="10">
    <location>
        <begin position="128"/>
        <end position="162"/>
    </location>
</feature>
<dbReference type="Proteomes" id="UP000655225">
    <property type="component" value="Unassembled WGS sequence"/>
</dbReference>
<evidence type="ECO:0000256" key="1">
    <source>
        <dbReference type="ARBA" id="ARBA00004123"/>
    </source>
</evidence>
<evidence type="ECO:0000313" key="12">
    <source>
        <dbReference type="Proteomes" id="UP000655225"/>
    </source>
</evidence>
<reference evidence="11 12" key="1">
    <citation type="submission" date="2020-04" db="EMBL/GenBank/DDBJ databases">
        <title>Plant Genome Project.</title>
        <authorList>
            <person name="Zhang R.-G."/>
        </authorList>
    </citation>
    <scope>NUCLEOTIDE SEQUENCE [LARGE SCALE GENOMIC DNA]</scope>
    <source>
        <strain evidence="11">YNK0</strain>
        <tissue evidence="11">Leaf</tissue>
    </source>
</reference>
<dbReference type="Pfam" id="PF03980">
    <property type="entry name" value="Nnf1"/>
    <property type="match status" value="1"/>
</dbReference>
<keyword evidence="6" id="KW-0995">Kinetochore</keyword>
<dbReference type="PANTHER" id="PTHR15459">
    <property type="entry name" value="POLYAMINE-MODULATED FACTOR 1"/>
    <property type="match status" value="1"/>
</dbReference>
<evidence type="ECO:0000313" key="11">
    <source>
        <dbReference type="EMBL" id="KAF8412905.1"/>
    </source>
</evidence>
<gene>
    <name evidence="11" type="ORF">HHK36_000877</name>
</gene>
<keyword evidence="12" id="KW-1185">Reference proteome</keyword>
<keyword evidence="4" id="KW-0132">Cell division</keyword>
<comment type="caution">
    <text evidence="11">The sequence shown here is derived from an EMBL/GenBank/DDBJ whole genome shotgun (WGS) entry which is preliminary data.</text>
</comment>
<dbReference type="GO" id="GO:0000444">
    <property type="term" value="C:MIS12/MIND type complex"/>
    <property type="evidence" value="ECO:0007669"/>
    <property type="project" value="InterPro"/>
</dbReference>
<organism evidence="11 12">
    <name type="scientific">Tetracentron sinense</name>
    <name type="common">Spur-leaf</name>
    <dbReference type="NCBI Taxonomy" id="13715"/>
    <lineage>
        <taxon>Eukaryota</taxon>
        <taxon>Viridiplantae</taxon>
        <taxon>Streptophyta</taxon>
        <taxon>Embryophyta</taxon>
        <taxon>Tracheophyta</taxon>
        <taxon>Spermatophyta</taxon>
        <taxon>Magnoliopsida</taxon>
        <taxon>Trochodendrales</taxon>
        <taxon>Trochodendraceae</taxon>
        <taxon>Tetracentron</taxon>
    </lineage>
</organism>
<keyword evidence="8" id="KW-0131">Cell cycle</keyword>
<dbReference type="AlphaFoldDB" id="A0A834ZW91"/>
<keyword evidence="7" id="KW-0539">Nucleus</keyword>
<dbReference type="InterPro" id="IPR007128">
    <property type="entry name" value="PMF1/Nnf1"/>
</dbReference>
<keyword evidence="9" id="KW-0137">Centromere</keyword>
<comment type="subcellular location">
    <subcellularLocation>
        <location evidence="2">Chromosome</location>
        <location evidence="2">Centromere</location>
        <location evidence="2">Kinetochore</location>
    </subcellularLocation>
    <subcellularLocation>
        <location evidence="1">Nucleus</location>
    </subcellularLocation>
</comment>
<accession>A0A834ZW91</accession>
<proteinExistence type="predicted"/>
<dbReference type="OrthoDB" id="506494at2759"/>
<protein>
    <submittedName>
        <fullName evidence="11">Uncharacterized protein</fullName>
    </submittedName>
</protein>
<evidence type="ECO:0000256" key="9">
    <source>
        <dbReference type="ARBA" id="ARBA00023328"/>
    </source>
</evidence>
<dbReference type="PANTHER" id="PTHR15459:SF3">
    <property type="entry name" value="POLYAMINE-MODULATED FACTOR 1"/>
    <property type="match status" value="1"/>
</dbReference>
<evidence type="ECO:0000256" key="7">
    <source>
        <dbReference type="ARBA" id="ARBA00023242"/>
    </source>
</evidence>
<evidence type="ECO:0000256" key="3">
    <source>
        <dbReference type="ARBA" id="ARBA00022454"/>
    </source>
</evidence>
<sequence>MDQMGQLPLPGLMQLNIKKSFKLGIRSLLTTCSKEDFSEAFPSFTRAEQEGLHQLYIQVITSLHGNIEEEFESLCLETQVGTVLDTIEQLVEERNINPLFADKTNIGDVQQELSRVKEDEVQHLMGMLESAAEQNRLVRARIESLKKERQDLSTTVDAVDKLRSWSLNYGHISRQWAP</sequence>
<evidence type="ECO:0000256" key="10">
    <source>
        <dbReference type="SAM" id="Coils"/>
    </source>
</evidence>
<dbReference type="GO" id="GO:0005634">
    <property type="term" value="C:nucleus"/>
    <property type="evidence" value="ECO:0007669"/>
    <property type="project" value="UniProtKB-SubCell"/>
</dbReference>
<evidence type="ECO:0000256" key="6">
    <source>
        <dbReference type="ARBA" id="ARBA00022838"/>
    </source>
</evidence>
<dbReference type="GO" id="GO:0051301">
    <property type="term" value="P:cell division"/>
    <property type="evidence" value="ECO:0007669"/>
    <property type="project" value="UniProtKB-KW"/>
</dbReference>
<evidence type="ECO:0000256" key="5">
    <source>
        <dbReference type="ARBA" id="ARBA00022776"/>
    </source>
</evidence>
<dbReference type="OMA" id="KKNEIHY"/>
<evidence type="ECO:0000256" key="8">
    <source>
        <dbReference type="ARBA" id="ARBA00023306"/>
    </source>
</evidence>
<evidence type="ECO:0000256" key="4">
    <source>
        <dbReference type="ARBA" id="ARBA00022618"/>
    </source>
</evidence>
<dbReference type="GO" id="GO:0007059">
    <property type="term" value="P:chromosome segregation"/>
    <property type="evidence" value="ECO:0007669"/>
    <property type="project" value="TreeGrafter"/>
</dbReference>
<evidence type="ECO:0000256" key="2">
    <source>
        <dbReference type="ARBA" id="ARBA00004629"/>
    </source>
</evidence>
<keyword evidence="10" id="KW-0175">Coiled coil</keyword>
<dbReference type="EMBL" id="JABCRI010000001">
    <property type="protein sequence ID" value="KAF8412905.1"/>
    <property type="molecule type" value="Genomic_DNA"/>
</dbReference>